<reference evidence="1" key="1">
    <citation type="journal article" date="2019" name="bioRxiv">
        <title>The Genome of the Zebra Mussel, Dreissena polymorpha: A Resource for Invasive Species Research.</title>
        <authorList>
            <person name="McCartney M.A."/>
            <person name="Auch B."/>
            <person name="Kono T."/>
            <person name="Mallez S."/>
            <person name="Zhang Y."/>
            <person name="Obille A."/>
            <person name="Becker A."/>
            <person name="Abrahante J.E."/>
            <person name="Garbe J."/>
            <person name="Badalamenti J.P."/>
            <person name="Herman A."/>
            <person name="Mangelson H."/>
            <person name="Liachko I."/>
            <person name="Sullivan S."/>
            <person name="Sone E.D."/>
            <person name="Koren S."/>
            <person name="Silverstein K.A.T."/>
            <person name="Beckman K.B."/>
            <person name="Gohl D.M."/>
        </authorList>
    </citation>
    <scope>NUCLEOTIDE SEQUENCE</scope>
    <source>
        <strain evidence="1">Duluth1</strain>
        <tissue evidence="1">Whole animal</tissue>
    </source>
</reference>
<dbReference type="AlphaFoldDB" id="A0A9D4BKA2"/>
<dbReference type="Proteomes" id="UP000828390">
    <property type="component" value="Unassembled WGS sequence"/>
</dbReference>
<protein>
    <submittedName>
        <fullName evidence="1">Uncharacterized protein</fullName>
    </submittedName>
</protein>
<sequence length="72" mass="8295">MAQCPSTCWYQPCARKPSWWTSACSLPTWSVSSVHQPSTHAWKNTGQSIRMVKCQLPPFLRLFHTCMDHLSE</sequence>
<reference evidence="1" key="2">
    <citation type="submission" date="2020-11" db="EMBL/GenBank/DDBJ databases">
        <authorList>
            <person name="McCartney M.A."/>
            <person name="Auch B."/>
            <person name="Kono T."/>
            <person name="Mallez S."/>
            <person name="Becker A."/>
            <person name="Gohl D.M."/>
            <person name="Silverstein K.A.T."/>
            <person name="Koren S."/>
            <person name="Bechman K.B."/>
            <person name="Herman A."/>
            <person name="Abrahante J.E."/>
            <person name="Garbe J."/>
        </authorList>
    </citation>
    <scope>NUCLEOTIDE SEQUENCE</scope>
    <source>
        <strain evidence="1">Duluth1</strain>
        <tissue evidence="1">Whole animal</tissue>
    </source>
</reference>
<keyword evidence="2" id="KW-1185">Reference proteome</keyword>
<organism evidence="1 2">
    <name type="scientific">Dreissena polymorpha</name>
    <name type="common">Zebra mussel</name>
    <name type="synonym">Mytilus polymorpha</name>
    <dbReference type="NCBI Taxonomy" id="45954"/>
    <lineage>
        <taxon>Eukaryota</taxon>
        <taxon>Metazoa</taxon>
        <taxon>Spiralia</taxon>
        <taxon>Lophotrochozoa</taxon>
        <taxon>Mollusca</taxon>
        <taxon>Bivalvia</taxon>
        <taxon>Autobranchia</taxon>
        <taxon>Heteroconchia</taxon>
        <taxon>Euheterodonta</taxon>
        <taxon>Imparidentia</taxon>
        <taxon>Neoheterodontei</taxon>
        <taxon>Myida</taxon>
        <taxon>Dreissenoidea</taxon>
        <taxon>Dreissenidae</taxon>
        <taxon>Dreissena</taxon>
    </lineage>
</organism>
<name>A0A9D4BKA2_DREPO</name>
<evidence type="ECO:0000313" key="1">
    <source>
        <dbReference type="EMBL" id="KAH3706816.1"/>
    </source>
</evidence>
<proteinExistence type="predicted"/>
<accession>A0A9D4BKA2</accession>
<comment type="caution">
    <text evidence="1">The sequence shown here is derived from an EMBL/GenBank/DDBJ whole genome shotgun (WGS) entry which is preliminary data.</text>
</comment>
<dbReference type="EMBL" id="JAIWYP010000014">
    <property type="protein sequence ID" value="KAH3706816.1"/>
    <property type="molecule type" value="Genomic_DNA"/>
</dbReference>
<gene>
    <name evidence="1" type="ORF">DPMN_066206</name>
</gene>
<evidence type="ECO:0000313" key="2">
    <source>
        <dbReference type="Proteomes" id="UP000828390"/>
    </source>
</evidence>